<dbReference type="RefSeq" id="WP_382467416.1">
    <property type="nucleotide sequence ID" value="NZ_JBHSPX010000004.1"/>
</dbReference>
<gene>
    <name evidence="1" type="ORF">ACFP4F_17580</name>
</gene>
<protein>
    <submittedName>
        <fullName evidence="1">Uncharacterized protein</fullName>
    </submittedName>
</protein>
<comment type="caution">
    <text evidence="1">The sequence shown here is derived from an EMBL/GenBank/DDBJ whole genome shotgun (WGS) entry which is preliminary data.</text>
</comment>
<keyword evidence="2" id="KW-1185">Reference proteome</keyword>
<name>A0ABW1MKV8_9ACTN</name>
<proteinExistence type="predicted"/>
<reference evidence="2" key="1">
    <citation type="journal article" date="2019" name="Int. J. Syst. Evol. Microbiol.">
        <title>The Global Catalogue of Microorganisms (GCM) 10K type strain sequencing project: providing services to taxonomists for standard genome sequencing and annotation.</title>
        <authorList>
            <consortium name="The Broad Institute Genomics Platform"/>
            <consortium name="The Broad Institute Genome Sequencing Center for Infectious Disease"/>
            <person name="Wu L."/>
            <person name="Ma J."/>
        </authorList>
    </citation>
    <scope>NUCLEOTIDE SEQUENCE [LARGE SCALE GENOMIC DNA]</scope>
    <source>
        <strain evidence="2">CGMCC 1.15180</strain>
    </source>
</reference>
<dbReference type="EMBL" id="JBHSPX010000004">
    <property type="protein sequence ID" value="MFC6064345.1"/>
    <property type="molecule type" value="Genomic_DNA"/>
</dbReference>
<sequence length="253" mass="26985">MLTRDHGGRRWRLADVCAACAAATERAAVVPDTLPAASSLPLAKSPVHSGPSRRQEQAHVRVREMLTYLGAALPRFCSPTARLLAVQCALRANHRGQVHLPGGLLRGMRLAGHAVPWQELTHADWLSCPSPASRTALGGVTAQLLDAAVLAQVHGRAARARAAHWALYSAHLSPAHDAPPALRLAALALASHTTAGSGSAEPAHLTRMCGLSSSHLDDLLDRLLRLRLLKTWGYDVDSDELCWQLPAAATHFA</sequence>
<evidence type="ECO:0000313" key="2">
    <source>
        <dbReference type="Proteomes" id="UP001596139"/>
    </source>
</evidence>
<organism evidence="1 2">
    <name type="scientific">Streptomyces ochraceiscleroticus</name>
    <dbReference type="NCBI Taxonomy" id="47761"/>
    <lineage>
        <taxon>Bacteria</taxon>
        <taxon>Bacillati</taxon>
        <taxon>Actinomycetota</taxon>
        <taxon>Actinomycetes</taxon>
        <taxon>Kitasatosporales</taxon>
        <taxon>Streptomycetaceae</taxon>
        <taxon>Streptomyces</taxon>
    </lineage>
</organism>
<accession>A0ABW1MKV8</accession>
<dbReference type="Proteomes" id="UP001596139">
    <property type="component" value="Unassembled WGS sequence"/>
</dbReference>
<evidence type="ECO:0000313" key="1">
    <source>
        <dbReference type="EMBL" id="MFC6064345.1"/>
    </source>
</evidence>